<proteinExistence type="predicted"/>
<dbReference type="PANTHER" id="PTHR30372:SF5">
    <property type="entry name" value="LIPID-A-DISACCHARIDE SYNTHASE"/>
    <property type="match status" value="1"/>
</dbReference>
<dbReference type="InterPro" id="IPR003835">
    <property type="entry name" value="Glyco_trans_19"/>
</dbReference>
<gene>
    <name evidence="1" type="ORF">SAMN05444368_0790</name>
</gene>
<protein>
    <submittedName>
        <fullName evidence="1">Lipid-A-disaccharide synthase</fullName>
    </submittedName>
</protein>
<dbReference type="Proteomes" id="UP000185093">
    <property type="component" value="Unassembled WGS sequence"/>
</dbReference>
<dbReference type="RefSeq" id="WP_074199337.1">
    <property type="nucleotide sequence ID" value="NZ_DAONLC010000001.1"/>
</dbReference>
<reference evidence="1 2" key="1">
    <citation type="submission" date="2016-11" db="EMBL/GenBank/DDBJ databases">
        <authorList>
            <person name="Varghese N."/>
            <person name="Submissions S."/>
        </authorList>
    </citation>
    <scope>NUCLEOTIDE SEQUENCE [LARGE SCALE GENOMIC DNA]</scope>
    <source>
        <strain evidence="1 2">DSM 20664</strain>
    </source>
</reference>
<accession>A0ABY1JCG7</accession>
<dbReference type="PANTHER" id="PTHR30372">
    <property type="entry name" value="LIPID-A-DISACCHARIDE SYNTHASE"/>
    <property type="match status" value="1"/>
</dbReference>
<keyword evidence="2" id="KW-1185">Reference proteome</keyword>
<dbReference type="EMBL" id="FSQZ01000001">
    <property type="protein sequence ID" value="SIN65636.1"/>
    <property type="molecule type" value="Genomic_DNA"/>
</dbReference>
<evidence type="ECO:0000313" key="1">
    <source>
        <dbReference type="EMBL" id="SIN65636.1"/>
    </source>
</evidence>
<sequence length="369" mass="41523">MKAVYILTNGPGELWDWARPLVYELDKRGIRSVLWLLPCQFASGMERTCAHRLSFYRIIGPYNWAKTFYESIRARDVGLVVQLGGDLMFGRFLSRMSGAELFCYTYGRKRGLRGCSRVFTAYEVMADHIREDGVSPLVIGDLVADSLRLDLDVGEGPKMGLPAQKYTSRKVALFPGSRPAIRRRALSYLRELYGHLRSLLDIDVITLLSPFSLDEEVKAWEEAGLNPTRESTPFALRGVDLALTQPGTNTLELLYLRVPTLVAVPYAFLSDIPFSGLKGVMLRLPLVKDRLLQSLSKKKGMLSWPNRITGINLIPELVGDYTPKELAEAMIEYLNDIDWLKKTSELMGQLTSSYGASKRLAEEIMQCLG</sequence>
<evidence type="ECO:0000313" key="2">
    <source>
        <dbReference type="Proteomes" id="UP000185093"/>
    </source>
</evidence>
<dbReference type="SUPFAM" id="SSF53756">
    <property type="entry name" value="UDP-Glycosyltransferase/glycogen phosphorylase"/>
    <property type="match status" value="1"/>
</dbReference>
<comment type="caution">
    <text evidence="1">The sequence shown here is derived from an EMBL/GenBank/DDBJ whole genome shotgun (WGS) entry which is preliminary data.</text>
</comment>
<organism evidence="1 2">
    <name type="scientific">Acetomicrobium flavidum</name>
    <dbReference type="NCBI Taxonomy" id="49896"/>
    <lineage>
        <taxon>Bacteria</taxon>
        <taxon>Thermotogati</taxon>
        <taxon>Synergistota</taxon>
        <taxon>Synergistia</taxon>
        <taxon>Synergistales</taxon>
        <taxon>Acetomicrobiaceae</taxon>
        <taxon>Acetomicrobium</taxon>
    </lineage>
</organism>
<name>A0ABY1JCG7_9BACT</name>